<feature type="compositionally biased region" description="Basic and acidic residues" evidence="1">
    <location>
        <begin position="252"/>
        <end position="263"/>
    </location>
</feature>
<dbReference type="Proteomes" id="UP001152300">
    <property type="component" value="Unassembled WGS sequence"/>
</dbReference>
<dbReference type="OrthoDB" id="3559519at2759"/>
<gene>
    <name evidence="2" type="ORF">OCU04_003415</name>
</gene>
<comment type="caution">
    <text evidence="2">The sequence shown here is derived from an EMBL/GenBank/DDBJ whole genome shotgun (WGS) entry which is preliminary data.</text>
</comment>
<keyword evidence="3" id="KW-1185">Reference proteome</keyword>
<organism evidence="2 3">
    <name type="scientific">Sclerotinia nivalis</name>
    <dbReference type="NCBI Taxonomy" id="352851"/>
    <lineage>
        <taxon>Eukaryota</taxon>
        <taxon>Fungi</taxon>
        <taxon>Dikarya</taxon>
        <taxon>Ascomycota</taxon>
        <taxon>Pezizomycotina</taxon>
        <taxon>Leotiomycetes</taxon>
        <taxon>Helotiales</taxon>
        <taxon>Sclerotiniaceae</taxon>
        <taxon>Sclerotinia</taxon>
    </lineage>
</organism>
<sequence>MLPSKHVKSDAEVWPSTSLAELSLPPLSLKEQTWLEDYGWNEFKALLVENGLDPHNIEHATKAVRVMRENGDKFGKLIPRLSEELAENNIARQSPRVQDRKEKEVLRETPRNDDHAQQPIDSAKDRQSGLGKYAQNGEETQKPERKVGLSVFVGNDYKTPYFVIAPDKEEQKKLPFGPGAWRIMEAVSSEVNNRGKYFFVSLKRHKKRVVFYREHGKKQIKEEIQATQEGLRDGNQLVSVPKTLQDGQQQESEQHEKSQEKQKAQSQAALVTAIQFESSGNEDRDGDAEDPLPRERTNEKARLIIEKAIEVARVERQKTSKNGSVALPRQYHSG</sequence>
<evidence type="ECO:0000256" key="1">
    <source>
        <dbReference type="SAM" id="MobiDB-lite"/>
    </source>
</evidence>
<accession>A0A9X0DLU1</accession>
<reference evidence="2" key="1">
    <citation type="submission" date="2022-11" db="EMBL/GenBank/DDBJ databases">
        <title>Genome Resource of Sclerotinia nivalis Strain SnTB1, a Plant Pathogen Isolated from American Ginseng.</title>
        <authorList>
            <person name="Fan S."/>
        </authorList>
    </citation>
    <scope>NUCLEOTIDE SEQUENCE</scope>
    <source>
        <strain evidence="2">SnTB1</strain>
    </source>
</reference>
<feature type="compositionally biased region" description="Basic and acidic residues" evidence="1">
    <location>
        <begin position="291"/>
        <end position="300"/>
    </location>
</feature>
<name>A0A9X0DLU1_9HELO</name>
<feature type="region of interest" description="Disordered" evidence="1">
    <location>
        <begin position="245"/>
        <end position="300"/>
    </location>
</feature>
<feature type="region of interest" description="Disordered" evidence="1">
    <location>
        <begin position="89"/>
        <end position="128"/>
    </location>
</feature>
<evidence type="ECO:0000313" key="2">
    <source>
        <dbReference type="EMBL" id="KAJ8067819.1"/>
    </source>
</evidence>
<feature type="compositionally biased region" description="Basic and acidic residues" evidence="1">
    <location>
        <begin position="97"/>
        <end position="127"/>
    </location>
</feature>
<dbReference type="AlphaFoldDB" id="A0A9X0DLU1"/>
<evidence type="ECO:0000313" key="3">
    <source>
        <dbReference type="Proteomes" id="UP001152300"/>
    </source>
</evidence>
<proteinExistence type="predicted"/>
<dbReference type="EMBL" id="JAPEIS010000003">
    <property type="protein sequence ID" value="KAJ8067819.1"/>
    <property type="molecule type" value="Genomic_DNA"/>
</dbReference>
<protein>
    <submittedName>
        <fullName evidence="2">Uncharacterized protein</fullName>
    </submittedName>
</protein>